<dbReference type="GO" id="GO:0016740">
    <property type="term" value="F:transferase activity"/>
    <property type="evidence" value="ECO:0007669"/>
    <property type="project" value="UniProtKB-KW"/>
</dbReference>
<feature type="signal peptide" evidence="4">
    <location>
        <begin position="1"/>
        <end position="24"/>
    </location>
</feature>
<keyword evidence="7" id="KW-1185">Reference proteome</keyword>
<dbReference type="OMA" id="LTTEPWE"/>
<protein>
    <recommendedName>
        <fullName evidence="3">Putative gamma-glutamylcyclotransferase</fullName>
    </recommendedName>
</protein>
<name>S3BYL3_OPHP1</name>
<organism evidence="6 7">
    <name type="scientific">Ophiostoma piceae (strain UAMH 11346)</name>
    <name type="common">Sap stain fungus</name>
    <dbReference type="NCBI Taxonomy" id="1262450"/>
    <lineage>
        <taxon>Eukaryota</taxon>
        <taxon>Fungi</taxon>
        <taxon>Dikarya</taxon>
        <taxon>Ascomycota</taxon>
        <taxon>Pezizomycotina</taxon>
        <taxon>Sordariomycetes</taxon>
        <taxon>Sordariomycetidae</taxon>
        <taxon>Ophiostomatales</taxon>
        <taxon>Ophiostomataceae</taxon>
        <taxon>Ophiostoma</taxon>
    </lineage>
</organism>
<keyword evidence="4" id="KW-0732">Signal</keyword>
<dbReference type="EMBL" id="KE148155">
    <property type="protein sequence ID" value="EPE05632.1"/>
    <property type="molecule type" value="Genomic_DNA"/>
</dbReference>
<dbReference type="Gene3D" id="3.10.490.10">
    <property type="entry name" value="Gamma-glutamyl cyclotransferase-like"/>
    <property type="match status" value="1"/>
</dbReference>
<dbReference type="SUPFAM" id="SSF110857">
    <property type="entry name" value="Gamma-glutamyl cyclotransferase-like"/>
    <property type="match status" value="1"/>
</dbReference>
<dbReference type="HOGENOM" id="CLU_093936_2_0_1"/>
<evidence type="ECO:0000259" key="5">
    <source>
        <dbReference type="Pfam" id="PF06094"/>
    </source>
</evidence>
<gene>
    <name evidence="6" type="ORF">F503_08163</name>
</gene>
<proteinExistence type="inferred from homology"/>
<sequence>MTSTAPRPLFIYGTLCAKPLLAWAMTGSAENVSQVEPLLQPAKVVGYKRVAVLGCDYPAVIQDEKSVVEGYFLRPRTTSERKKLDDFEGEVYKPVVVAVEIQTASTLEHATADMYVWDSDMDKLSAEPWDLQEFIKTRLDDWIDLFDGMEMVGDDE</sequence>
<dbReference type="VEuPathDB" id="FungiDB:F503_08163"/>
<feature type="chain" id="PRO_5004518252" description="Putative gamma-glutamylcyclotransferase" evidence="4">
    <location>
        <begin position="25"/>
        <end position="156"/>
    </location>
</feature>
<feature type="domain" description="Gamma-glutamylcyclotransferase AIG2-like" evidence="5">
    <location>
        <begin position="9"/>
        <end position="129"/>
    </location>
</feature>
<dbReference type="PANTHER" id="PTHR31544">
    <property type="entry name" value="AIG2-LIKE PROTEIN D"/>
    <property type="match status" value="1"/>
</dbReference>
<dbReference type="PANTHER" id="PTHR31544:SF2">
    <property type="entry name" value="AIG2-LIKE PROTEIN D"/>
    <property type="match status" value="1"/>
</dbReference>
<evidence type="ECO:0000256" key="2">
    <source>
        <dbReference type="ARBA" id="ARBA00022679"/>
    </source>
</evidence>
<reference evidence="6 7" key="1">
    <citation type="journal article" date="2013" name="BMC Genomics">
        <title>The genome and transcriptome of the pine saprophyte Ophiostoma piceae, and a comparison with the bark beetle-associated pine pathogen Grosmannia clavigera.</title>
        <authorList>
            <person name="Haridas S."/>
            <person name="Wang Y."/>
            <person name="Lim L."/>
            <person name="Massoumi Alamouti S."/>
            <person name="Jackman S."/>
            <person name="Docking R."/>
            <person name="Robertson G."/>
            <person name="Birol I."/>
            <person name="Bohlmann J."/>
            <person name="Breuil C."/>
        </authorList>
    </citation>
    <scope>NUCLEOTIDE SEQUENCE [LARGE SCALE GENOMIC DNA]</scope>
    <source>
        <strain evidence="6 7">UAMH 11346</strain>
    </source>
</reference>
<dbReference type="CDD" id="cd06661">
    <property type="entry name" value="GGCT_like"/>
    <property type="match status" value="1"/>
</dbReference>
<dbReference type="eggNOG" id="ENOG502RV49">
    <property type="taxonomic scope" value="Eukaryota"/>
</dbReference>
<dbReference type="InterPro" id="IPR036568">
    <property type="entry name" value="GGCT-like_sf"/>
</dbReference>
<evidence type="ECO:0000313" key="6">
    <source>
        <dbReference type="EMBL" id="EPE05632.1"/>
    </source>
</evidence>
<comment type="similarity">
    <text evidence="1">Belongs to the gamma-glutamylcyclotransferase family.</text>
</comment>
<dbReference type="InterPro" id="IPR013024">
    <property type="entry name" value="GGCT-like"/>
</dbReference>
<dbReference type="Proteomes" id="UP000016923">
    <property type="component" value="Unassembled WGS sequence"/>
</dbReference>
<evidence type="ECO:0000256" key="1">
    <source>
        <dbReference type="ARBA" id="ARBA00008861"/>
    </source>
</evidence>
<dbReference type="Pfam" id="PF06094">
    <property type="entry name" value="GGACT"/>
    <property type="match status" value="1"/>
</dbReference>
<dbReference type="AlphaFoldDB" id="S3BYL3"/>
<accession>S3BYL3</accession>
<dbReference type="OrthoDB" id="1044435at2759"/>
<evidence type="ECO:0000313" key="7">
    <source>
        <dbReference type="Proteomes" id="UP000016923"/>
    </source>
</evidence>
<dbReference type="InterPro" id="IPR009288">
    <property type="entry name" value="AIG2-like_dom"/>
</dbReference>
<evidence type="ECO:0000256" key="3">
    <source>
        <dbReference type="ARBA" id="ARBA00030602"/>
    </source>
</evidence>
<keyword evidence="2" id="KW-0808">Transferase</keyword>
<dbReference type="InterPro" id="IPR045038">
    <property type="entry name" value="AIG2-like"/>
</dbReference>
<evidence type="ECO:0000256" key="4">
    <source>
        <dbReference type="SAM" id="SignalP"/>
    </source>
</evidence>